<proteinExistence type="predicted"/>
<dbReference type="KEGG" id="gph:GEMMAAP_14490"/>
<sequence length="65" mass="7116">MPVACGALPWNCGRSAKRWPRSTKPVPPVMSRCAATPNSIAKFSRHCPFWGRAPQSMATGRWCSA</sequence>
<name>A0A143BM59_9BACT</name>
<evidence type="ECO:0000313" key="1">
    <source>
        <dbReference type="EMBL" id="AMW05683.1"/>
    </source>
</evidence>
<protein>
    <submittedName>
        <fullName evidence="1">Uncharacterized protein</fullName>
    </submittedName>
</protein>
<keyword evidence="2" id="KW-1185">Reference proteome</keyword>
<evidence type="ECO:0000313" key="2">
    <source>
        <dbReference type="Proteomes" id="UP000076404"/>
    </source>
</evidence>
<gene>
    <name evidence="1" type="ORF">GEMMAAP_14490</name>
</gene>
<dbReference type="EMBL" id="CP011454">
    <property type="protein sequence ID" value="AMW05683.1"/>
    <property type="molecule type" value="Genomic_DNA"/>
</dbReference>
<reference evidence="1 2" key="1">
    <citation type="journal article" date="2014" name="Proc. Natl. Acad. Sci. U.S.A.">
        <title>Functional type 2 photosynthetic reaction centers found in the rare bacterial phylum Gemmatimonadetes.</title>
        <authorList>
            <person name="Zeng Y."/>
            <person name="Feng F."/>
            <person name="Medova H."/>
            <person name="Dean J."/>
            <person name="Koblizek M."/>
        </authorList>
    </citation>
    <scope>NUCLEOTIDE SEQUENCE [LARGE SCALE GENOMIC DNA]</scope>
    <source>
        <strain evidence="1 2">AP64</strain>
    </source>
</reference>
<reference evidence="1 2" key="2">
    <citation type="journal article" date="2016" name="Environ. Microbiol. Rep.">
        <title>Metagenomic evidence for the presence of phototrophic Gemmatimonadetes bacteria in diverse environments.</title>
        <authorList>
            <person name="Zeng Y."/>
            <person name="Baumbach J."/>
            <person name="Barbosa E.G."/>
            <person name="Azevedo V."/>
            <person name="Zhang C."/>
            <person name="Koblizek M."/>
        </authorList>
    </citation>
    <scope>NUCLEOTIDE SEQUENCE [LARGE SCALE GENOMIC DNA]</scope>
    <source>
        <strain evidence="1 2">AP64</strain>
    </source>
</reference>
<accession>A0A143BM59</accession>
<dbReference type="Proteomes" id="UP000076404">
    <property type="component" value="Chromosome"/>
</dbReference>
<organism evidence="1 2">
    <name type="scientific">Gemmatimonas phototrophica</name>
    <dbReference type="NCBI Taxonomy" id="1379270"/>
    <lineage>
        <taxon>Bacteria</taxon>
        <taxon>Pseudomonadati</taxon>
        <taxon>Gemmatimonadota</taxon>
        <taxon>Gemmatimonadia</taxon>
        <taxon>Gemmatimonadales</taxon>
        <taxon>Gemmatimonadaceae</taxon>
        <taxon>Gemmatimonas</taxon>
    </lineage>
</organism>
<dbReference type="AlphaFoldDB" id="A0A143BM59"/>